<evidence type="ECO:0000313" key="2">
    <source>
        <dbReference type="EMBL" id="EGX59867.1"/>
    </source>
</evidence>
<keyword evidence="3" id="KW-1185">Reference proteome</keyword>
<dbReference type="EC" id="1.13.11.16" evidence="2"/>
<proteinExistence type="predicted"/>
<dbReference type="Proteomes" id="UP000004217">
    <property type="component" value="Unassembled WGS sequence"/>
</dbReference>
<evidence type="ECO:0000256" key="1">
    <source>
        <dbReference type="SAM" id="MobiDB-lite"/>
    </source>
</evidence>
<dbReference type="EMBL" id="AGBF01000023">
    <property type="protein sequence ID" value="EGX59867.1"/>
    <property type="molecule type" value="Genomic_DNA"/>
</dbReference>
<dbReference type="RefSeq" id="WP_007494107.1">
    <property type="nucleotide sequence ID" value="NZ_AGBF01000023.1"/>
</dbReference>
<gene>
    <name evidence="2" type="primary">mhpB</name>
    <name evidence="2" type="ORF">SZN_10663</name>
</gene>
<reference evidence="2 3" key="1">
    <citation type="submission" date="2011-08" db="EMBL/GenBank/DDBJ databases">
        <authorList>
            <person name="Lin Y."/>
            <person name="Hao X."/>
            <person name="Johnstone L."/>
            <person name="Miller S.J."/>
            <person name="Wei G."/>
            <person name="Rensing C."/>
        </authorList>
    </citation>
    <scope>NUCLEOTIDE SEQUENCE [LARGE SCALE GENOMIC DNA]</scope>
    <source>
        <strain evidence="2 3">K42</strain>
    </source>
</reference>
<keyword evidence="2" id="KW-0223">Dioxygenase</keyword>
<name>G2G9F2_9ACTN</name>
<evidence type="ECO:0000313" key="3">
    <source>
        <dbReference type="Proteomes" id="UP000004217"/>
    </source>
</evidence>
<protein>
    <submittedName>
        <fullName evidence="2">3-(2,3-dihydroxyphenyl)propionate dioxygenase</fullName>
        <ecNumber evidence="2">1.13.11.16</ecNumber>
    </submittedName>
</protein>
<feature type="region of interest" description="Disordered" evidence="1">
    <location>
        <begin position="1"/>
        <end position="20"/>
    </location>
</feature>
<keyword evidence="2" id="KW-0560">Oxidoreductase</keyword>
<dbReference type="PATRIC" id="fig|700597.3.peg.2079"/>
<dbReference type="AlphaFoldDB" id="G2G9F2"/>
<dbReference type="Gene3D" id="3.40.830.10">
    <property type="entry name" value="LigB-like"/>
    <property type="match status" value="1"/>
</dbReference>
<comment type="caution">
    <text evidence="2">The sequence shown here is derived from an EMBL/GenBank/DDBJ whole genome shotgun (WGS) entry which is preliminary data.</text>
</comment>
<accession>G2G9F2</accession>
<dbReference type="SUPFAM" id="SSF53213">
    <property type="entry name" value="LigB-like"/>
    <property type="match status" value="1"/>
</dbReference>
<organism evidence="2 3">
    <name type="scientific">Streptomyces zinciresistens K42</name>
    <dbReference type="NCBI Taxonomy" id="700597"/>
    <lineage>
        <taxon>Bacteria</taxon>
        <taxon>Bacillati</taxon>
        <taxon>Actinomycetota</taxon>
        <taxon>Actinomycetes</taxon>
        <taxon>Kitasatosporales</taxon>
        <taxon>Streptomycetaceae</taxon>
        <taxon>Streptomyces</taxon>
    </lineage>
</organism>
<sequence>MTAAVVGPSRSPLTGANDPAPDAVAAVDAWSTEWMGAEGGGSAHEVRTWVAAFASLAAVGDYRFTSRSYRPIPQWIAGFAVVTAQSGAGR</sequence>
<dbReference type="GO" id="GO:0047070">
    <property type="term" value="F:3-carboxyethylcatechol 2,3-dioxygenase activity"/>
    <property type="evidence" value="ECO:0007669"/>
    <property type="project" value="UniProtKB-EC"/>
</dbReference>